<sequence>MFGSKRQKLMKLRPALANDAETLFDIRCSVVENYQSREELASLGITIQSVKEMIEGEDYITILAEEDGQPVGFSMVQISDGYVFACFVRPEFQGNGFGRVLMDAAEEGLRRVGVQKAWLSTGSESELRAVGFYLHLGWYKDGFLDDGQVVFRKTLVSAEQGASADADKPRH</sequence>
<dbReference type="Gene3D" id="3.40.630.30">
    <property type="match status" value="1"/>
</dbReference>
<dbReference type="InterPro" id="IPR016181">
    <property type="entry name" value="Acyl_CoA_acyltransferase"/>
</dbReference>
<evidence type="ECO:0000259" key="3">
    <source>
        <dbReference type="PROSITE" id="PS51186"/>
    </source>
</evidence>
<dbReference type="PROSITE" id="PS51186">
    <property type="entry name" value="GNAT"/>
    <property type="match status" value="1"/>
</dbReference>
<protein>
    <submittedName>
        <fullName evidence="4">GNAT family N-acetyltransferase</fullName>
    </submittedName>
</protein>
<comment type="caution">
    <text evidence="4">The sequence shown here is derived from an EMBL/GenBank/DDBJ whole genome shotgun (WGS) entry which is preliminary data.</text>
</comment>
<dbReference type="CDD" id="cd04301">
    <property type="entry name" value="NAT_SF"/>
    <property type="match status" value="1"/>
</dbReference>
<evidence type="ECO:0000313" key="4">
    <source>
        <dbReference type="EMBL" id="PWW81959.1"/>
    </source>
</evidence>
<dbReference type="Pfam" id="PF00583">
    <property type="entry name" value="Acetyltransf_1"/>
    <property type="match status" value="1"/>
</dbReference>
<keyword evidence="2" id="KW-0012">Acyltransferase</keyword>
<gene>
    <name evidence="4" type="ORF">CR164_06250</name>
</gene>
<dbReference type="PANTHER" id="PTHR43877">
    <property type="entry name" value="AMINOALKYLPHOSPHONATE N-ACETYLTRANSFERASE-RELATED-RELATED"/>
    <property type="match status" value="1"/>
</dbReference>
<evidence type="ECO:0000313" key="5">
    <source>
        <dbReference type="Proteomes" id="UP000246278"/>
    </source>
</evidence>
<dbReference type="InterPro" id="IPR050832">
    <property type="entry name" value="Bact_Acetyltransf"/>
</dbReference>
<dbReference type="Proteomes" id="UP000246278">
    <property type="component" value="Unassembled WGS sequence"/>
</dbReference>
<dbReference type="GO" id="GO:0016747">
    <property type="term" value="F:acyltransferase activity, transferring groups other than amino-acyl groups"/>
    <property type="evidence" value="ECO:0007669"/>
    <property type="project" value="InterPro"/>
</dbReference>
<reference evidence="5" key="1">
    <citation type="submission" date="2017-10" db="EMBL/GenBank/DDBJ databases">
        <authorList>
            <person name="Gaisin V.A."/>
            <person name="Rysina M.S."/>
            <person name="Grouzdev D.S."/>
        </authorList>
    </citation>
    <scope>NUCLEOTIDE SEQUENCE [LARGE SCALE GENOMIC DNA]</scope>
    <source>
        <strain evidence="5">V1</strain>
    </source>
</reference>
<evidence type="ECO:0000256" key="2">
    <source>
        <dbReference type="ARBA" id="ARBA00023315"/>
    </source>
</evidence>
<evidence type="ECO:0000256" key="1">
    <source>
        <dbReference type="ARBA" id="ARBA00022679"/>
    </source>
</evidence>
<keyword evidence="5" id="KW-1185">Reference proteome</keyword>
<name>A0A317T5D4_9CHLB</name>
<organism evidence="4 5">
    <name type="scientific">Prosthecochloris marina</name>
    <dbReference type="NCBI Taxonomy" id="2017681"/>
    <lineage>
        <taxon>Bacteria</taxon>
        <taxon>Pseudomonadati</taxon>
        <taxon>Chlorobiota</taxon>
        <taxon>Chlorobiia</taxon>
        <taxon>Chlorobiales</taxon>
        <taxon>Chlorobiaceae</taxon>
        <taxon>Prosthecochloris</taxon>
    </lineage>
</organism>
<accession>A0A317T5D4</accession>
<dbReference type="AlphaFoldDB" id="A0A317T5D4"/>
<feature type="domain" description="N-acetyltransferase" evidence="3">
    <location>
        <begin position="10"/>
        <end position="156"/>
    </location>
</feature>
<dbReference type="OrthoDB" id="7356080at2"/>
<keyword evidence="1 4" id="KW-0808">Transferase</keyword>
<dbReference type="SUPFAM" id="SSF55729">
    <property type="entry name" value="Acyl-CoA N-acyltransferases (Nat)"/>
    <property type="match status" value="1"/>
</dbReference>
<proteinExistence type="predicted"/>
<dbReference type="InterPro" id="IPR000182">
    <property type="entry name" value="GNAT_dom"/>
</dbReference>
<dbReference type="PANTHER" id="PTHR43877:SF2">
    <property type="entry name" value="AMINOALKYLPHOSPHONATE N-ACETYLTRANSFERASE-RELATED"/>
    <property type="match status" value="1"/>
</dbReference>
<dbReference type="EMBL" id="PDNZ01000004">
    <property type="protein sequence ID" value="PWW81959.1"/>
    <property type="molecule type" value="Genomic_DNA"/>
</dbReference>